<dbReference type="AlphaFoldDB" id="A0A379SXE5"/>
<dbReference type="GO" id="GO:0016887">
    <property type="term" value="F:ATP hydrolysis activity"/>
    <property type="evidence" value="ECO:0007669"/>
    <property type="project" value="RHEA"/>
</dbReference>
<dbReference type="InterPro" id="IPR044742">
    <property type="entry name" value="DEAD/DEAH_RhlB"/>
</dbReference>
<dbReference type="PANTHER" id="PTHR47959">
    <property type="entry name" value="ATP-DEPENDENT RNA HELICASE RHLE-RELATED"/>
    <property type="match status" value="1"/>
</dbReference>
<dbReference type="GO" id="GO:0003676">
    <property type="term" value="F:nucleic acid binding"/>
    <property type="evidence" value="ECO:0007669"/>
    <property type="project" value="InterPro"/>
</dbReference>
<name>A0A379SXE5_SALER</name>
<gene>
    <name evidence="7 13" type="primary">rhlE</name>
    <name evidence="13" type="ORF">NCTC7304_03649</name>
</gene>
<feature type="short sequence motif" description="Q motif" evidence="8">
    <location>
        <begin position="1"/>
        <end position="29"/>
    </location>
</feature>
<dbReference type="InterPro" id="IPR027417">
    <property type="entry name" value="P-loop_NTPase"/>
</dbReference>
<dbReference type="SMART" id="SM00487">
    <property type="entry name" value="DEXDc"/>
    <property type="match status" value="1"/>
</dbReference>
<dbReference type="PROSITE" id="PS51195">
    <property type="entry name" value="Q_MOTIF"/>
    <property type="match status" value="1"/>
</dbReference>
<evidence type="ECO:0000256" key="2">
    <source>
        <dbReference type="ARBA" id="ARBA00022741"/>
    </source>
</evidence>
<evidence type="ECO:0000256" key="4">
    <source>
        <dbReference type="ARBA" id="ARBA00022806"/>
    </source>
</evidence>
<dbReference type="NCBIfam" id="NF007882">
    <property type="entry name" value="PRK10590.1"/>
    <property type="match status" value="1"/>
</dbReference>
<keyword evidence="1 7" id="KW-0963">Cytoplasm</keyword>
<feature type="domain" description="Helicase C-terminal" evidence="11">
    <location>
        <begin position="219"/>
        <end position="381"/>
    </location>
</feature>
<dbReference type="HAMAP" id="MF_00968">
    <property type="entry name" value="DEAD_helicase_RhlE"/>
    <property type="match status" value="1"/>
</dbReference>
<dbReference type="EMBL" id="UGXD01000002">
    <property type="protein sequence ID" value="SUG34149.1"/>
    <property type="molecule type" value="Genomic_DNA"/>
</dbReference>
<keyword evidence="5 7" id="KW-0067">ATP-binding</keyword>
<dbReference type="CDD" id="cd18787">
    <property type="entry name" value="SF2_C_DEAD"/>
    <property type="match status" value="1"/>
</dbReference>
<comment type="subcellular location">
    <subcellularLocation>
        <location evidence="7">Cytoplasm</location>
    </subcellularLocation>
</comment>
<dbReference type="InterPro" id="IPR001650">
    <property type="entry name" value="Helicase_C-like"/>
</dbReference>
<dbReference type="Pfam" id="PF00271">
    <property type="entry name" value="Helicase_C"/>
    <property type="match status" value="1"/>
</dbReference>
<dbReference type="SUPFAM" id="SSF52540">
    <property type="entry name" value="P-loop containing nucleoside triphosphate hydrolases"/>
    <property type="match status" value="2"/>
</dbReference>
<evidence type="ECO:0000256" key="1">
    <source>
        <dbReference type="ARBA" id="ARBA00022490"/>
    </source>
</evidence>
<proteinExistence type="inferred from homology"/>
<comment type="similarity">
    <text evidence="7">Belongs to the DEAD box helicase family. RhlE subfamily.</text>
</comment>
<keyword evidence="3 7" id="KW-0378">Hydrolase</keyword>
<dbReference type="InterPro" id="IPR050079">
    <property type="entry name" value="DEAD_box_RNA_helicase"/>
</dbReference>
<dbReference type="Pfam" id="PF00270">
    <property type="entry name" value="DEAD"/>
    <property type="match status" value="1"/>
</dbReference>
<evidence type="ECO:0000256" key="6">
    <source>
        <dbReference type="ARBA" id="ARBA00047984"/>
    </source>
</evidence>
<dbReference type="EC" id="3.6.4.13" evidence="7"/>
<organism evidence="13 14">
    <name type="scientific">Salmonella enterica subsp. arizonae</name>
    <dbReference type="NCBI Taxonomy" id="59203"/>
    <lineage>
        <taxon>Bacteria</taxon>
        <taxon>Pseudomonadati</taxon>
        <taxon>Pseudomonadota</taxon>
        <taxon>Gammaproteobacteria</taxon>
        <taxon>Enterobacterales</taxon>
        <taxon>Enterobacteriaceae</taxon>
        <taxon>Salmonella</taxon>
    </lineage>
</organism>
<comment type="function">
    <text evidence="7">DEAD-box RNA helicase involved in ribosome assembly. Has RNA-dependent ATPase activity and unwinds double-stranded RNA.</text>
</comment>
<keyword evidence="4 7" id="KW-0347">Helicase</keyword>
<dbReference type="SMART" id="SM00490">
    <property type="entry name" value="HELICc"/>
    <property type="match status" value="1"/>
</dbReference>
<evidence type="ECO:0000259" key="10">
    <source>
        <dbReference type="PROSITE" id="PS51192"/>
    </source>
</evidence>
<sequence length="524" mass="58205">MSFDSLGLNPDILRAIAEQGYREPTPIQQQAIPAVLEGRDLMASAQTGTGKTAGFTLPLLQHLITHQPHAKGRRPVRALILTPTRELAAQIGENVRDYSKYLNIRSLVVFGGVSINPQMMKLRGGVDVLVATPGRLLDLEHQNAVKLDQIEILVLDEADRMLDMGFIHDIRRVLAKLPPKRQNLLFSATFSDDIKALAEKLLHNPLEIEVARRNTASEQVTQHVHFVDKKRKRELLSLLIGQGNWQQVLVFTRTKHGANHLAEQLNKDGIRSAAIHGNKSQGARTRALADFKSGDLRVLVATDIAARGLDIEELPHVVNYELPNVPEDYVHRIGRTGRAAATGEALSLVCIDEHKLLRDIEKLLKKEIPRITTPGYEPDPSIKAEPIQNGRQQRGGGRGRGQSQGGAGRSQQPRRQDSGAPKAKSKPRAGEGKPAGDKVRPPRRPRRITPRPVNIIPQKCPVALRLPGLHFAWPMPDKARAAAIRHIKAALRAAFQNQQKRYFPTLKCDTIVAVYTVFQVFSWH</sequence>
<dbReference type="FunFam" id="3.40.50.300:FF:000108">
    <property type="entry name" value="ATP-dependent RNA helicase RhlE"/>
    <property type="match status" value="1"/>
</dbReference>
<dbReference type="PROSITE" id="PS51192">
    <property type="entry name" value="HELICASE_ATP_BIND_1"/>
    <property type="match status" value="1"/>
</dbReference>
<evidence type="ECO:0000256" key="7">
    <source>
        <dbReference type="HAMAP-Rule" id="MF_00968"/>
    </source>
</evidence>
<dbReference type="GO" id="GO:0005524">
    <property type="term" value="F:ATP binding"/>
    <property type="evidence" value="ECO:0007669"/>
    <property type="project" value="UniProtKB-UniRule"/>
</dbReference>
<feature type="compositionally biased region" description="Basic and acidic residues" evidence="9">
    <location>
        <begin position="428"/>
        <end position="440"/>
    </location>
</feature>
<dbReference type="InterPro" id="IPR014001">
    <property type="entry name" value="Helicase_ATP-bd"/>
</dbReference>
<feature type="region of interest" description="Disordered" evidence="9">
    <location>
        <begin position="371"/>
        <end position="451"/>
    </location>
</feature>
<dbReference type="InterPro" id="IPR014014">
    <property type="entry name" value="RNA_helicase_DEAD_Q_motif"/>
</dbReference>
<accession>A0A379SXE5</accession>
<keyword evidence="2 7" id="KW-0547">Nucleotide-binding</keyword>
<feature type="domain" description="DEAD-box RNA helicase Q" evidence="12">
    <location>
        <begin position="1"/>
        <end position="29"/>
    </location>
</feature>
<dbReference type="InterPro" id="IPR028622">
    <property type="entry name" value="DEAD_helicase_RhlE"/>
</dbReference>
<dbReference type="GO" id="GO:0042255">
    <property type="term" value="P:ribosome assembly"/>
    <property type="evidence" value="ECO:0007669"/>
    <property type="project" value="InterPro"/>
</dbReference>
<dbReference type="PROSITE" id="PS51194">
    <property type="entry name" value="HELICASE_CTER"/>
    <property type="match status" value="1"/>
</dbReference>
<evidence type="ECO:0000256" key="8">
    <source>
        <dbReference type="PROSITE-ProRule" id="PRU00552"/>
    </source>
</evidence>
<dbReference type="GO" id="GO:0003724">
    <property type="term" value="F:RNA helicase activity"/>
    <property type="evidence" value="ECO:0007669"/>
    <property type="project" value="UniProtKB-UniRule"/>
</dbReference>
<protein>
    <recommendedName>
        <fullName evidence="7">ATP-dependent RNA helicase RhlE</fullName>
        <ecNumber evidence="7">3.6.4.13</ecNumber>
    </recommendedName>
</protein>
<dbReference type="GO" id="GO:0009266">
    <property type="term" value="P:response to temperature stimulus"/>
    <property type="evidence" value="ECO:0007669"/>
    <property type="project" value="UniProtKB-ARBA"/>
</dbReference>
<keyword evidence="7" id="KW-0690">Ribosome biogenesis</keyword>
<dbReference type="CDD" id="cd00268">
    <property type="entry name" value="DEADc"/>
    <property type="match status" value="1"/>
</dbReference>
<dbReference type="Proteomes" id="UP000254762">
    <property type="component" value="Unassembled WGS sequence"/>
</dbReference>
<evidence type="ECO:0000313" key="13">
    <source>
        <dbReference type="EMBL" id="SUG34149.1"/>
    </source>
</evidence>
<dbReference type="PROSITE" id="PS00039">
    <property type="entry name" value="DEAD_ATP_HELICASE"/>
    <property type="match status" value="1"/>
</dbReference>
<evidence type="ECO:0000256" key="3">
    <source>
        <dbReference type="ARBA" id="ARBA00022801"/>
    </source>
</evidence>
<reference evidence="13 14" key="1">
    <citation type="submission" date="2018-06" db="EMBL/GenBank/DDBJ databases">
        <authorList>
            <consortium name="Pathogen Informatics"/>
            <person name="Doyle S."/>
        </authorList>
    </citation>
    <scope>NUCLEOTIDE SEQUENCE [LARGE SCALE GENOMIC DNA]</scope>
    <source>
        <strain evidence="13 14">NCTC7304</strain>
    </source>
</reference>
<feature type="compositionally biased region" description="Gly residues" evidence="9">
    <location>
        <begin position="393"/>
        <end position="408"/>
    </location>
</feature>
<evidence type="ECO:0000259" key="11">
    <source>
        <dbReference type="PROSITE" id="PS51194"/>
    </source>
</evidence>
<evidence type="ECO:0000256" key="9">
    <source>
        <dbReference type="SAM" id="MobiDB-lite"/>
    </source>
</evidence>
<dbReference type="PANTHER" id="PTHR47959:SF13">
    <property type="entry name" value="ATP-DEPENDENT RNA HELICASE RHLE"/>
    <property type="match status" value="1"/>
</dbReference>
<evidence type="ECO:0000313" key="14">
    <source>
        <dbReference type="Proteomes" id="UP000254762"/>
    </source>
</evidence>
<evidence type="ECO:0000259" key="12">
    <source>
        <dbReference type="PROSITE" id="PS51195"/>
    </source>
</evidence>
<dbReference type="Gene3D" id="3.40.50.300">
    <property type="entry name" value="P-loop containing nucleotide triphosphate hydrolases"/>
    <property type="match status" value="2"/>
</dbReference>
<dbReference type="InterPro" id="IPR011545">
    <property type="entry name" value="DEAD/DEAH_box_helicase_dom"/>
</dbReference>
<evidence type="ECO:0000256" key="5">
    <source>
        <dbReference type="ARBA" id="ARBA00022840"/>
    </source>
</evidence>
<comment type="catalytic activity">
    <reaction evidence="6 7">
        <text>ATP + H2O = ADP + phosphate + H(+)</text>
        <dbReference type="Rhea" id="RHEA:13065"/>
        <dbReference type="ChEBI" id="CHEBI:15377"/>
        <dbReference type="ChEBI" id="CHEBI:15378"/>
        <dbReference type="ChEBI" id="CHEBI:30616"/>
        <dbReference type="ChEBI" id="CHEBI:43474"/>
        <dbReference type="ChEBI" id="CHEBI:456216"/>
        <dbReference type="EC" id="3.6.4.13"/>
    </reaction>
</comment>
<dbReference type="GO" id="GO:0005829">
    <property type="term" value="C:cytosol"/>
    <property type="evidence" value="ECO:0007669"/>
    <property type="project" value="TreeGrafter"/>
</dbReference>
<dbReference type="FunFam" id="3.40.50.300:FF:000468">
    <property type="entry name" value="ATP-dependent RNA helicase RhlE"/>
    <property type="match status" value="1"/>
</dbReference>
<feature type="domain" description="Helicase ATP-binding" evidence="10">
    <location>
        <begin position="32"/>
        <end position="208"/>
    </location>
</feature>
<dbReference type="InterPro" id="IPR000629">
    <property type="entry name" value="RNA-helicase_DEAD-box_CS"/>
</dbReference>